<dbReference type="InterPro" id="IPR012337">
    <property type="entry name" value="RNaseH-like_sf"/>
</dbReference>
<sequence length="69" mass="7984">DSPIPETFWPEMYSHANFLHNISPSSSLNGKTPWEAYHGTKPDVSNLRAFWSNVYILMTPIDRKKLDPH</sequence>
<organism evidence="1 2">
    <name type="scientific">Schizopora paradoxa</name>
    <dbReference type="NCBI Taxonomy" id="27342"/>
    <lineage>
        <taxon>Eukaryota</taxon>
        <taxon>Fungi</taxon>
        <taxon>Dikarya</taxon>
        <taxon>Basidiomycota</taxon>
        <taxon>Agaricomycotina</taxon>
        <taxon>Agaricomycetes</taxon>
        <taxon>Hymenochaetales</taxon>
        <taxon>Schizoporaceae</taxon>
        <taxon>Schizopora</taxon>
    </lineage>
</organism>
<reference evidence="1 2" key="1">
    <citation type="submission" date="2015-04" db="EMBL/GenBank/DDBJ databases">
        <title>Complete genome sequence of Schizopora paradoxa KUC8140, a cosmopolitan wood degrader in East Asia.</title>
        <authorList>
            <consortium name="DOE Joint Genome Institute"/>
            <person name="Min B."/>
            <person name="Park H."/>
            <person name="Jang Y."/>
            <person name="Kim J.-J."/>
            <person name="Kim K.H."/>
            <person name="Pangilinan J."/>
            <person name="Lipzen A."/>
            <person name="Riley R."/>
            <person name="Grigoriev I.V."/>
            <person name="Spatafora J.W."/>
            <person name="Choi I.-G."/>
        </authorList>
    </citation>
    <scope>NUCLEOTIDE SEQUENCE [LARGE SCALE GENOMIC DNA]</scope>
    <source>
        <strain evidence="1 2">KUC8140</strain>
    </source>
</reference>
<dbReference type="OrthoDB" id="3243429at2759"/>
<name>A0A0H2QY87_9AGAM</name>
<accession>A0A0H2QY87</accession>
<dbReference type="InParanoid" id="A0A0H2QY87"/>
<feature type="non-terminal residue" evidence="1">
    <location>
        <position position="69"/>
    </location>
</feature>
<evidence type="ECO:0000313" key="2">
    <source>
        <dbReference type="Proteomes" id="UP000053477"/>
    </source>
</evidence>
<proteinExistence type="predicted"/>
<keyword evidence="2" id="KW-1185">Reference proteome</keyword>
<protein>
    <submittedName>
        <fullName evidence="1">Uncharacterized protein</fullName>
    </submittedName>
</protein>
<gene>
    <name evidence="1" type="ORF">SCHPADRAFT_801756</name>
</gene>
<feature type="non-terminal residue" evidence="1">
    <location>
        <position position="1"/>
    </location>
</feature>
<dbReference type="EMBL" id="KQ086576">
    <property type="protein sequence ID" value="KLO04359.1"/>
    <property type="molecule type" value="Genomic_DNA"/>
</dbReference>
<evidence type="ECO:0000313" key="1">
    <source>
        <dbReference type="EMBL" id="KLO04359.1"/>
    </source>
</evidence>
<dbReference type="STRING" id="27342.A0A0H2QY87"/>
<dbReference type="Proteomes" id="UP000053477">
    <property type="component" value="Unassembled WGS sequence"/>
</dbReference>
<dbReference type="AlphaFoldDB" id="A0A0H2QY87"/>
<dbReference type="SUPFAM" id="SSF53098">
    <property type="entry name" value="Ribonuclease H-like"/>
    <property type="match status" value="1"/>
</dbReference>